<evidence type="ECO:0000313" key="2">
    <source>
        <dbReference type="EMBL" id="QII13833.1"/>
    </source>
</evidence>
<reference evidence="1" key="1">
    <citation type="journal article" date="2006" name="Nature">
        <title>Deciphering the evolution and metabolism of an anammox bacterium from a community genome.</title>
        <authorList>
            <person name="Strous M."/>
            <person name="Pelletier E."/>
            <person name="Mangenot S."/>
            <person name="Rattei T."/>
            <person name="Lehner A."/>
            <person name="Taylor M.W."/>
            <person name="Horn M."/>
            <person name="Daims H."/>
            <person name="Bartol-Mavel D."/>
            <person name="Wincker P."/>
            <person name="Barbe V."/>
            <person name="Fonknechten N."/>
            <person name="Vallenet D."/>
            <person name="Segurens B."/>
            <person name="Schenowitz-Truong C."/>
            <person name="Medigue C."/>
            <person name="Collingro A."/>
            <person name="Snel B."/>
            <person name="Dutilh B.E."/>
            <person name="OpDenCamp H.J.M."/>
            <person name="vanDerDrift C."/>
            <person name="Cirpus I."/>
            <person name="vanDePas-Schoonen K.T."/>
            <person name="Harhangi H.R."/>
            <person name="vanNiftrik L."/>
            <person name="Schmid M."/>
            <person name="Keltjens J."/>
            <person name="vanDeVossenberg J."/>
            <person name="Kartal B."/>
            <person name="Meier H."/>
            <person name="Frishman D."/>
            <person name="Huynen M.A."/>
            <person name="Mewes H."/>
            <person name="Weissenbach J."/>
            <person name="Jetten M.S.M."/>
            <person name="Wagner M."/>
            <person name="LePaslier D."/>
        </authorList>
    </citation>
    <scope>NUCLEOTIDE SEQUENCE</scope>
</reference>
<protein>
    <submittedName>
        <fullName evidence="1">Uncharacterized protein</fullName>
    </submittedName>
</protein>
<dbReference type="Proteomes" id="UP000501926">
    <property type="component" value="Chromosome"/>
</dbReference>
<reference evidence="1" key="2">
    <citation type="submission" date="2006-01" db="EMBL/GenBank/DDBJ databases">
        <authorList>
            <person name="Genoscope"/>
        </authorList>
    </citation>
    <scope>NUCLEOTIDE SEQUENCE</scope>
</reference>
<gene>
    <name evidence="2" type="ORF">KsCSTR_44550</name>
    <name evidence="1" type="ORF">kustc0980</name>
</gene>
<name>Q1PWW5_KUEST</name>
<dbReference type="AlphaFoldDB" id="Q1PWW5"/>
<sequence length="58" mass="6742">MSDMVRIIHSAYSRYFFGIQRKISHLKVHVKNMGSVPPIPVMHRAAFGHFEMRICVTL</sequence>
<dbReference type="EMBL" id="CP049055">
    <property type="protein sequence ID" value="QII13833.1"/>
    <property type="molecule type" value="Genomic_DNA"/>
</dbReference>
<evidence type="ECO:0000313" key="1">
    <source>
        <dbReference type="EMBL" id="CAJ71725.1"/>
    </source>
</evidence>
<organism evidence="1">
    <name type="scientific">Kuenenia stuttgartiensis</name>
    <dbReference type="NCBI Taxonomy" id="174633"/>
    <lineage>
        <taxon>Bacteria</taxon>
        <taxon>Pseudomonadati</taxon>
        <taxon>Planctomycetota</taxon>
        <taxon>Candidatus Brocadiia</taxon>
        <taxon>Candidatus Brocadiales</taxon>
        <taxon>Candidatus Brocadiaceae</taxon>
        <taxon>Candidatus Kuenenia</taxon>
    </lineage>
</organism>
<proteinExistence type="predicted"/>
<accession>Q1PWW5</accession>
<evidence type="ECO:0000313" key="3">
    <source>
        <dbReference type="Proteomes" id="UP000501926"/>
    </source>
</evidence>
<dbReference type="EMBL" id="CT573073">
    <property type="protein sequence ID" value="CAJ71725.1"/>
    <property type="molecule type" value="Genomic_DNA"/>
</dbReference>
<reference evidence="2 3" key="3">
    <citation type="submission" date="2020-02" db="EMBL/GenBank/DDBJ databases">
        <title>Newly sequenced genome of strain CSTR1 showed variability in Candidatus Kuenenia stuttgartiensis genomes.</title>
        <authorList>
            <person name="Ding C."/>
            <person name="Adrian L."/>
        </authorList>
    </citation>
    <scope>NUCLEOTIDE SEQUENCE [LARGE SCALE GENOMIC DNA]</scope>
    <source>
        <strain evidence="2 3">CSTR1</strain>
    </source>
</reference>